<accession>A0A1D7S994</accession>
<dbReference type="EMBL" id="MK493323">
    <property type="protein sequence ID" value="QBQ75398.1"/>
    <property type="molecule type" value="Genomic_DNA"/>
</dbReference>
<evidence type="ECO:0000313" key="1">
    <source>
        <dbReference type="EMBL" id="AOO10218.1"/>
    </source>
</evidence>
<gene>
    <name evidence="1" type="ORF">RW01021201_070</name>
    <name evidence="2" type="ORF">RW030617_070</name>
</gene>
<dbReference type="EMBL" id="KX349285">
    <property type="protein sequence ID" value="AOO10218.1"/>
    <property type="molecule type" value="Genomic_DNA"/>
</dbReference>
<name>A0A1D7S994_9CAUD</name>
<protein>
    <recommendedName>
        <fullName evidence="5">Gp90</fullName>
    </recommendedName>
</protein>
<evidence type="ECO:0000313" key="3">
    <source>
        <dbReference type="Proteomes" id="UP000225361"/>
    </source>
</evidence>
<evidence type="ECO:0000313" key="4">
    <source>
        <dbReference type="Proteomes" id="UP000301580"/>
    </source>
</evidence>
<dbReference type="Proteomes" id="UP000301580">
    <property type="component" value="Segment"/>
</dbReference>
<sequence length="133" mass="14991">MRPDLSLHTLNPLKLPLMRKIEKQMCAAIQANKNWQSGNTSVHFNEETGESIVRLHGNLIAIIDDTSMQIFDGGWQSVTTKSRLNALCSEFCIAGEGVFQRNFKWFVHKLVGQSSVTGKVFNEEEFVNGFIFA</sequence>
<dbReference type="Pfam" id="PF23790">
    <property type="entry name" value="Kyano_Gp96"/>
    <property type="match status" value="1"/>
</dbReference>
<dbReference type="Proteomes" id="UP000225361">
    <property type="component" value="Segment"/>
</dbReference>
<evidence type="ECO:0000313" key="2">
    <source>
        <dbReference type="EMBL" id="QBQ75398.1"/>
    </source>
</evidence>
<reference evidence="2 4" key="2">
    <citation type="submission" date="2019-02" db="EMBL/GenBank/DDBJ databases">
        <title>Diversity in Cyanophage Genomes from Southern New England Coastal Waters.</title>
        <authorList>
            <person name="Marston M.F."/>
        </authorList>
    </citation>
    <scope>NUCLEOTIDE SEQUENCE [LARGE SCALE GENOMIC DNA]</scope>
    <source>
        <strain evidence="2">RW_03_0617</strain>
    </source>
</reference>
<proteinExistence type="predicted"/>
<organism evidence="1 3">
    <name type="scientific">Synechococcus phage S-RIM8</name>
    <dbReference type="NCBI Taxonomy" id="756278"/>
    <lineage>
        <taxon>Viruses</taxon>
        <taxon>Duplodnaviria</taxon>
        <taxon>Heunggongvirae</taxon>
        <taxon>Uroviricota</taxon>
        <taxon>Caudoviricetes</taxon>
        <taxon>Pantevenvirales</taxon>
        <taxon>Kyanoviridae</taxon>
        <taxon>Neptunevirus</taxon>
        <taxon>Neptunevirus srim18</taxon>
    </lineage>
</organism>
<evidence type="ECO:0008006" key="5">
    <source>
        <dbReference type="Google" id="ProtNLM"/>
    </source>
</evidence>
<dbReference type="InterPro" id="IPR057004">
    <property type="entry name" value="Gp90-like"/>
</dbReference>
<reference evidence="1 3" key="1">
    <citation type="journal article" date="2016" name="Environ. Microbiol.">
        <title>Genomic diversification of marine cyanophages into stable ecotypes.</title>
        <authorList>
            <person name="Marston M.F."/>
            <person name="Martiny J.B."/>
        </authorList>
    </citation>
    <scope>NUCLEOTIDE SEQUENCE [LARGE SCALE GENOMIC DNA]</scope>
    <source>
        <strain evidence="1">RW_01_0212_WH8101</strain>
    </source>
</reference>